<proteinExistence type="predicted"/>
<accession>A0A1I8HP39</accession>
<keyword evidence="3" id="KW-1185">Reference proteome</keyword>
<evidence type="ECO:0000259" key="2">
    <source>
        <dbReference type="Pfam" id="PF19423"/>
    </source>
</evidence>
<organism evidence="3 4">
    <name type="scientific">Macrostomum lignano</name>
    <dbReference type="NCBI Taxonomy" id="282301"/>
    <lineage>
        <taxon>Eukaryota</taxon>
        <taxon>Metazoa</taxon>
        <taxon>Spiralia</taxon>
        <taxon>Lophotrochozoa</taxon>
        <taxon>Platyhelminthes</taxon>
        <taxon>Rhabditophora</taxon>
        <taxon>Macrostomorpha</taxon>
        <taxon>Macrostomida</taxon>
        <taxon>Macrostomidae</taxon>
        <taxon>Macrostomum</taxon>
    </lineage>
</organism>
<evidence type="ECO:0000313" key="3">
    <source>
        <dbReference type="Proteomes" id="UP000095280"/>
    </source>
</evidence>
<sequence>NSSDLKIILSAFSALVNNLVQLLSPDNDFADVVATLNLLCRGVGGLSADDLTAAKSVIASTSSSATSGPLPETAAAALTWPNLTGRLDRDTRVYANAIEEFLNEPIADDETAATAKSTAAKTTSEEVAANFEYADDANPTVRAAVLARCRAVAYSLGVVERLLECAKSRLNCLSDGGTVAVSFFSTASSSSATTKAASKAAASLPAKQLLIELDLVDRIVSLGVAIGAVSAGGAVSVKLIELAIAAQFAALTAWAGRPDSPQQQQTASSAQEESSASTSQATADSVALISAAWRIVDRLLEPSSVSAADGDGAVFARRNLRFACGALGLNGAVQFMLGRQTQQTQQHQLLLGPAGLLAVSRSLKALLDSPSLLLTGANSAESSASSSVADLRPLDAYHSPERLRGLLANVASCQCLLELLDLYLRSALETASQQLQAPQPRQQQQRLASALSSASVAFHRCLHSLLTECPTGQTDQFRSSLSAAVGFPIDASNQPLPLRSSWRSLSVAVQVIFLRLEAGRSTGAEDRKLLDSLWLRLFASLSTGWLARNAELLYTWPNQLASSGSGASDLGPEVAQLMQLLFFARQQRREALNLTVNLFCQLVSSVPKKPTQLLNPLPISRLCLLMASFVQYYYDPPDNLMRQLKYSFFGQFLRPTSSQATVAAATAADSASCGTLAAVASDEDLANRLLYYELPPVPAPSVSKPDNLALDCLMSNPDTYDQIYSACLGLLRLTWRVNALSNNSTADYRPDSMRALEYHWRAANRLLNLLPPSGWFLRTCDSGGLEPPSGDILADRFDLYCVAQLNSRYFTARRQVFANLAKSTGQAWIDALFEEKLSACGTLAALTAYVESYFKDVKFGEFTNNSSCGNPLPVAMLDAAVACLSAIFSDLRSGGEGGDDSESTASSSRRLVSASGGKVVALAKLSSADTPASVLACANRLRQPLIDIAELCGQAIIDWLVQTDSQHCGLADYELQLCRRLLAILSGPGGFKDSSACLPEHIRRNMDVYDALDGRGCQQQSGSTPAHSLMEQTVLLHLAQSSATGPA</sequence>
<reference evidence="4" key="1">
    <citation type="submission" date="2016-11" db="UniProtKB">
        <authorList>
            <consortium name="WormBaseParasite"/>
        </authorList>
    </citation>
    <scope>IDENTIFICATION</scope>
</reference>
<feature type="region of interest" description="Disordered" evidence="1">
    <location>
        <begin position="259"/>
        <end position="279"/>
    </location>
</feature>
<feature type="domain" description="E3 ubiquitin-protein ligase UBR4 N-terminal" evidence="2">
    <location>
        <begin position="454"/>
        <end position="794"/>
    </location>
</feature>
<evidence type="ECO:0000256" key="1">
    <source>
        <dbReference type="SAM" id="MobiDB-lite"/>
    </source>
</evidence>
<dbReference type="WBParaSite" id="maker-uti_cns_0007169-snap-gene-0.3-mRNA-1">
    <property type="protein sequence ID" value="maker-uti_cns_0007169-snap-gene-0.3-mRNA-1"/>
    <property type="gene ID" value="maker-uti_cns_0007169-snap-gene-0.3"/>
</dbReference>
<dbReference type="Proteomes" id="UP000095280">
    <property type="component" value="Unplaced"/>
</dbReference>
<name>A0A1I8HP39_9PLAT</name>
<evidence type="ECO:0000313" key="4">
    <source>
        <dbReference type="WBParaSite" id="maker-uti_cns_0007169-snap-gene-0.3-mRNA-1"/>
    </source>
</evidence>
<dbReference type="Pfam" id="PF19423">
    <property type="entry name" value="E3_UBR4_N"/>
    <property type="match status" value="1"/>
</dbReference>
<feature type="compositionally biased region" description="Low complexity" evidence="1">
    <location>
        <begin position="262"/>
        <end position="279"/>
    </location>
</feature>
<protein>
    <submittedName>
        <fullName evidence="4">E3_UBR4_N domain-containing protein</fullName>
    </submittedName>
</protein>
<dbReference type="InterPro" id="IPR045841">
    <property type="entry name" value="E3_UBR4_N"/>
</dbReference>
<dbReference type="AlphaFoldDB" id="A0A1I8HP39"/>